<evidence type="ECO:0000313" key="1">
    <source>
        <dbReference type="EMBL" id="RAH80666.1"/>
    </source>
</evidence>
<proteinExistence type="predicted"/>
<sequence length="345" mass="39887">MNIAISSGLDVGIQALNLLNKLLEEREIAKSWYGEDKYLIFTQRRCWPLLPFKRFGRLEIRKVFKVKKEHWQKVIENCLSDCSTWHEQMTYNNQGNCSRVESWGLIVLALANGADIQITYTSTGGTNAVLDGQSFILTILQSNIAGPITAHIEPKRYSSDHKTFTSPEWNNLLWFGHSFGEYDHIFGWPLNESPPLDPPEQLVDNVRNQELSRLVIDDHRANRLREQLKDAIHKCHDQWEDLKDIQPSDELMKDIDPIQENLKKLKLILVDQDNPSGSFSLKEERIDDTLEYSEEQLKIVQEKIKERHPTFSHKIIVALTRLLTKPKLIPNFLSTRDAGTYISVV</sequence>
<name>A0A8T8WXR8_ASPJA</name>
<protein>
    <submittedName>
        <fullName evidence="1">Uncharacterized protein</fullName>
    </submittedName>
</protein>
<dbReference type="Proteomes" id="UP000249497">
    <property type="component" value="Unassembled WGS sequence"/>
</dbReference>
<keyword evidence="2" id="KW-1185">Reference proteome</keyword>
<evidence type="ECO:0000313" key="2">
    <source>
        <dbReference type="Proteomes" id="UP000249497"/>
    </source>
</evidence>
<accession>A0A8T8WXR8</accession>
<reference evidence="1 2" key="1">
    <citation type="submission" date="2018-02" db="EMBL/GenBank/DDBJ databases">
        <title>The genomes of Aspergillus section Nigri reveals drivers in fungal speciation.</title>
        <authorList>
            <consortium name="DOE Joint Genome Institute"/>
            <person name="Vesth T.C."/>
            <person name="Nybo J."/>
            <person name="Theobald S."/>
            <person name="Brandl J."/>
            <person name="Frisvad J.C."/>
            <person name="Nielsen K.F."/>
            <person name="Lyhne E.K."/>
            <person name="Kogle M.E."/>
            <person name="Kuo A."/>
            <person name="Riley R."/>
            <person name="Clum A."/>
            <person name="Nolan M."/>
            <person name="Lipzen A."/>
            <person name="Salamov A."/>
            <person name="Henrissat B."/>
            <person name="Wiebenga A."/>
            <person name="De vries R.P."/>
            <person name="Grigoriev I.V."/>
            <person name="Mortensen U.H."/>
            <person name="Andersen M.R."/>
            <person name="Baker S.E."/>
        </authorList>
    </citation>
    <scope>NUCLEOTIDE SEQUENCE [LARGE SCALE GENOMIC DNA]</scope>
    <source>
        <strain evidence="1 2">CBS 114.51</strain>
    </source>
</reference>
<dbReference type="AlphaFoldDB" id="A0A8T8WXR8"/>
<dbReference type="RefSeq" id="XP_025526560.1">
    <property type="nucleotide sequence ID" value="XM_025675818.1"/>
</dbReference>
<dbReference type="OrthoDB" id="4502952at2759"/>
<dbReference type="GeneID" id="37179511"/>
<gene>
    <name evidence="1" type="ORF">BO86DRAFT_433100</name>
</gene>
<organism evidence="1 2">
    <name type="scientific">Aspergillus japonicus CBS 114.51</name>
    <dbReference type="NCBI Taxonomy" id="1448312"/>
    <lineage>
        <taxon>Eukaryota</taxon>
        <taxon>Fungi</taxon>
        <taxon>Dikarya</taxon>
        <taxon>Ascomycota</taxon>
        <taxon>Pezizomycotina</taxon>
        <taxon>Eurotiomycetes</taxon>
        <taxon>Eurotiomycetidae</taxon>
        <taxon>Eurotiales</taxon>
        <taxon>Aspergillaceae</taxon>
        <taxon>Aspergillus</taxon>
        <taxon>Aspergillus subgen. Circumdati</taxon>
    </lineage>
</organism>
<dbReference type="EMBL" id="KZ824802">
    <property type="protein sequence ID" value="RAH80666.1"/>
    <property type="molecule type" value="Genomic_DNA"/>
</dbReference>